<evidence type="ECO:0000256" key="3">
    <source>
        <dbReference type="ARBA" id="ARBA00023136"/>
    </source>
</evidence>
<dbReference type="SMART" id="SM00409">
    <property type="entry name" value="IG"/>
    <property type="match status" value="1"/>
</dbReference>
<dbReference type="InterPro" id="IPR013783">
    <property type="entry name" value="Ig-like_fold"/>
</dbReference>
<comment type="subcellular location">
    <subcellularLocation>
        <location evidence="1">Membrane</location>
    </subcellularLocation>
</comment>
<protein>
    <recommendedName>
        <fullName evidence="4">Immunoglobulin domain-containing protein</fullName>
    </recommendedName>
</protein>
<dbReference type="PANTHER" id="PTHR11860:SF87">
    <property type="entry name" value="CMRF35-LIKE MOLECULE 8"/>
    <property type="match status" value="1"/>
</dbReference>
<sequence length="213" mass="22865">MGKGFGVLEFFKPPVPMGEVGGRVSLCSSLWARRREGGTLYIQCSYARRVAGRDTKYWCLLKDGGCEKIVNTYSEYTASKSLQDRVSIETNAQRIPIVTMKQLQISDSGVYWCAGGSGLTRTLEVVLSVFKSEYLTCSQCPGVGSCCTHCPGVGSCCPLTAPPGSQVCPGDTHLSPCPSLQGGQDPKFMAPLHGESGCSPLLLRGGVEVEVWR</sequence>
<organism evidence="5 6">
    <name type="scientific">Catharus ustulatus</name>
    <name type="common">Russet-backed thrush</name>
    <name type="synonym">Hylocichla ustulatus</name>
    <dbReference type="NCBI Taxonomy" id="91951"/>
    <lineage>
        <taxon>Eukaryota</taxon>
        <taxon>Metazoa</taxon>
        <taxon>Chordata</taxon>
        <taxon>Craniata</taxon>
        <taxon>Vertebrata</taxon>
        <taxon>Euteleostomi</taxon>
        <taxon>Archelosauria</taxon>
        <taxon>Archosauria</taxon>
        <taxon>Dinosauria</taxon>
        <taxon>Saurischia</taxon>
        <taxon>Theropoda</taxon>
        <taxon>Coelurosauria</taxon>
        <taxon>Aves</taxon>
        <taxon>Neognathae</taxon>
        <taxon>Neoaves</taxon>
        <taxon>Telluraves</taxon>
        <taxon>Australaves</taxon>
        <taxon>Passeriformes</taxon>
        <taxon>Turdidae</taxon>
        <taxon>Catharus</taxon>
    </lineage>
</organism>
<evidence type="ECO:0000313" key="6">
    <source>
        <dbReference type="Proteomes" id="UP000694563"/>
    </source>
</evidence>
<dbReference type="InterPro" id="IPR003599">
    <property type="entry name" value="Ig_sub"/>
</dbReference>
<dbReference type="GO" id="GO:0004888">
    <property type="term" value="F:transmembrane signaling receptor activity"/>
    <property type="evidence" value="ECO:0007669"/>
    <property type="project" value="TreeGrafter"/>
</dbReference>
<dbReference type="PANTHER" id="PTHR11860">
    <property type="entry name" value="POLYMERIC-IMMUNOGLOBULIN RECEPTOR"/>
    <property type="match status" value="1"/>
</dbReference>
<dbReference type="SUPFAM" id="SSF48726">
    <property type="entry name" value="Immunoglobulin"/>
    <property type="match status" value="1"/>
</dbReference>
<dbReference type="Ensembl" id="ENSCUST00005018614.1">
    <property type="protein sequence ID" value="ENSCUSP00005017939.1"/>
    <property type="gene ID" value="ENSCUSG00005011492.1"/>
</dbReference>
<dbReference type="AlphaFoldDB" id="A0A8C3UWL3"/>
<dbReference type="InterPro" id="IPR013106">
    <property type="entry name" value="Ig_V-set"/>
</dbReference>
<reference evidence="5" key="1">
    <citation type="submission" date="2020-10" db="EMBL/GenBank/DDBJ databases">
        <title>Catharus ustulatus (Swainson's thrush) genome, bCatUst1, primary haplotype v2.</title>
        <authorList>
            <person name="Delmore K."/>
            <person name="Vafadar M."/>
            <person name="Formenti G."/>
            <person name="Chow W."/>
            <person name="Pelan S."/>
            <person name="Howe K."/>
            <person name="Rhie A."/>
            <person name="Mountcastle J."/>
            <person name="Haase B."/>
            <person name="Fedrigo O."/>
            <person name="Jarvis E.D."/>
        </authorList>
    </citation>
    <scope>NUCLEOTIDE SEQUENCE [LARGE SCALE GENOMIC DNA]</scope>
</reference>
<keyword evidence="2" id="KW-0812">Transmembrane</keyword>
<evidence type="ECO:0000313" key="5">
    <source>
        <dbReference type="Ensembl" id="ENSCUSP00005017939.1"/>
    </source>
</evidence>
<evidence type="ECO:0000259" key="4">
    <source>
        <dbReference type="SMART" id="SM00409"/>
    </source>
</evidence>
<keyword evidence="3" id="KW-0472">Membrane</keyword>
<accession>A0A8C3UWL3</accession>
<feature type="domain" description="Immunoglobulin" evidence="4">
    <location>
        <begin position="29"/>
        <end position="130"/>
    </location>
</feature>
<dbReference type="InterPro" id="IPR036179">
    <property type="entry name" value="Ig-like_dom_sf"/>
</dbReference>
<dbReference type="GO" id="GO:0005886">
    <property type="term" value="C:plasma membrane"/>
    <property type="evidence" value="ECO:0007669"/>
    <property type="project" value="TreeGrafter"/>
</dbReference>
<dbReference type="InterPro" id="IPR050671">
    <property type="entry name" value="CD300_family_receptors"/>
</dbReference>
<dbReference type="Pfam" id="PF07686">
    <property type="entry name" value="V-set"/>
    <property type="match status" value="1"/>
</dbReference>
<evidence type="ECO:0000256" key="1">
    <source>
        <dbReference type="ARBA" id="ARBA00004370"/>
    </source>
</evidence>
<dbReference type="Gene3D" id="2.60.40.10">
    <property type="entry name" value="Immunoglobulins"/>
    <property type="match status" value="1"/>
</dbReference>
<name>A0A8C3UWL3_CATUS</name>
<proteinExistence type="predicted"/>
<reference evidence="5" key="2">
    <citation type="submission" date="2025-08" db="UniProtKB">
        <authorList>
            <consortium name="Ensembl"/>
        </authorList>
    </citation>
    <scope>IDENTIFICATION</scope>
</reference>
<evidence type="ECO:0000256" key="2">
    <source>
        <dbReference type="ARBA" id="ARBA00022692"/>
    </source>
</evidence>
<reference evidence="5" key="3">
    <citation type="submission" date="2025-09" db="UniProtKB">
        <authorList>
            <consortium name="Ensembl"/>
        </authorList>
    </citation>
    <scope>IDENTIFICATION</scope>
</reference>
<keyword evidence="6" id="KW-1185">Reference proteome</keyword>
<dbReference type="Proteomes" id="UP000694563">
    <property type="component" value="Chromosome 25"/>
</dbReference>